<keyword evidence="2" id="KW-0732">Signal</keyword>
<dbReference type="Proteomes" id="UP000245375">
    <property type="component" value="Unassembled WGS sequence"/>
</dbReference>
<keyword evidence="5" id="KW-1185">Reference proteome</keyword>
<dbReference type="GO" id="GO:0004553">
    <property type="term" value="F:hydrolase activity, hydrolyzing O-glycosyl compounds"/>
    <property type="evidence" value="ECO:0007669"/>
    <property type="project" value="InterPro"/>
</dbReference>
<accession>A0A2U2X4A0</accession>
<protein>
    <submittedName>
        <fullName evidence="4">Beta-glucanase</fullName>
    </submittedName>
</protein>
<comment type="caution">
    <text evidence="4">The sequence shown here is derived from an EMBL/GenBank/DDBJ whole genome shotgun (WGS) entry which is preliminary data.</text>
</comment>
<organism evidence="4 5">
    <name type="scientific">Algibacter marinivivus</name>
    <dbReference type="NCBI Taxonomy" id="2100723"/>
    <lineage>
        <taxon>Bacteria</taxon>
        <taxon>Pseudomonadati</taxon>
        <taxon>Bacteroidota</taxon>
        <taxon>Flavobacteriia</taxon>
        <taxon>Flavobacteriales</taxon>
        <taxon>Flavobacteriaceae</taxon>
        <taxon>Algibacter</taxon>
    </lineage>
</organism>
<sequence length="492" mass="54629">MPIDFSDNSDVFSVWGGSTFTTRTSPTDSGNIVGEFVRSNSSSEQGQYIDLIRSIDLDSNDTITLLFYAFDPISHTIIIKLENGTNPNIELAVTASSFNRWTALTFDFSTIGGSGKYDRLVFRFDDGKSVSGGFLIDDIHDGSTPTDPNALDVLYTDLVWSDEFDSTTPATIDASKWYHQTIGPNGGQWFNNELQHYTDRLDNSFVENGFLNIVAKRESYTHGGKTLQFTSARLNSKFAFTYGRVDVRAKLPSGNGTWPAIWTLGKNVSEVGAYWQTQGFGNTGWPWCGEIDIMEHGLGAVNHTSSALHTGCDGCSGDTKNKASQLISDVSANFHVYSVNWSPNQITFLVDDVAYYTYNPAIRDIGTWPFDLEQFLLLNVAMGGFSGTPDSGFTSSSMVIDYVRVYQNNALSNAEFNANSFKLYPNPTKDIVYIDSNMHINSVQIFDTLGNIVMNKKNTNNKFNVSNLSNGLYLLRINSNNRTLVKKLIIQY</sequence>
<name>A0A2U2X4A0_9FLAO</name>
<dbReference type="InterPro" id="IPR000757">
    <property type="entry name" value="Beta-glucanase-like"/>
</dbReference>
<comment type="similarity">
    <text evidence="1">Belongs to the glycosyl hydrolase 16 family.</text>
</comment>
<proteinExistence type="inferred from homology"/>
<dbReference type="EMBL" id="QFRI01000002">
    <property type="protein sequence ID" value="PWH82589.1"/>
    <property type="molecule type" value="Genomic_DNA"/>
</dbReference>
<dbReference type="GO" id="GO:0005975">
    <property type="term" value="P:carbohydrate metabolic process"/>
    <property type="evidence" value="ECO:0007669"/>
    <property type="project" value="InterPro"/>
</dbReference>
<dbReference type="Pfam" id="PF00722">
    <property type="entry name" value="Glyco_hydro_16"/>
    <property type="match status" value="1"/>
</dbReference>
<evidence type="ECO:0000313" key="5">
    <source>
        <dbReference type="Proteomes" id="UP000245375"/>
    </source>
</evidence>
<feature type="domain" description="GH16" evidence="3">
    <location>
        <begin position="140"/>
        <end position="411"/>
    </location>
</feature>
<evidence type="ECO:0000259" key="3">
    <source>
        <dbReference type="PROSITE" id="PS51762"/>
    </source>
</evidence>
<dbReference type="PROSITE" id="PS51762">
    <property type="entry name" value="GH16_2"/>
    <property type="match status" value="1"/>
</dbReference>
<dbReference type="Pfam" id="PF18962">
    <property type="entry name" value="Por_Secre_tail"/>
    <property type="match status" value="1"/>
</dbReference>
<dbReference type="PANTHER" id="PTHR10963:SF55">
    <property type="entry name" value="GLYCOSIDE HYDROLASE FAMILY 16 PROTEIN"/>
    <property type="match status" value="1"/>
</dbReference>
<dbReference type="AlphaFoldDB" id="A0A2U2X4A0"/>
<dbReference type="InterPro" id="IPR026444">
    <property type="entry name" value="Secre_tail"/>
</dbReference>
<dbReference type="PANTHER" id="PTHR10963">
    <property type="entry name" value="GLYCOSYL HYDROLASE-RELATED"/>
    <property type="match status" value="1"/>
</dbReference>
<evidence type="ECO:0000256" key="1">
    <source>
        <dbReference type="ARBA" id="ARBA00006865"/>
    </source>
</evidence>
<gene>
    <name evidence="4" type="ORF">DIS18_10120</name>
</gene>
<dbReference type="CDD" id="cd08023">
    <property type="entry name" value="GH16_laminarinase_like"/>
    <property type="match status" value="1"/>
</dbReference>
<dbReference type="SUPFAM" id="SSF49899">
    <property type="entry name" value="Concanavalin A-like lectins/glucanases"/>
    <property type="match status" value="1"/>
</dbReference>
<reference evidence="4" key="2">
    <citation type="submission" date="2018-05" db="EMBL/GenBank/DDBJ databases">
        <authorList>
            <person name="Lanie J.A."/>
            <person name="Ng W.-L."/>
            <person name="Kazmierczak K.M."/>
            <person name="Andrzejewski T.M."/>
            <person name="Davidsen T.M."/>
            <person name="Wayne K.J."/>
            <person name="Tettelin H."/>
            <person name="Glass J.I."/>
            <person name="Rusch D."/>
            <person name="Podicherti R."/>
            <person name="Tsui H.-C.T."/>
            <person name="Winkler M.E."/>
        </authorList>
    </citation>
    <scope>NUCLEOTIDE SEQUENCE [LARGE SCALE GENOMIC DNA]</scope>
    <source>
        <strain evidence="4">ZY111</strain>
    </source>
</reference>
<dbReference type="NCBIfam" id="TIGR04183">
    <property type="entry name" value="Por_Secre_tail"/>
    <property type="match status" value="1"/>
</dbReference>
<reference evidence="4" key="1">
    <citation type="submission" date="2018-05" db="EMBL/GenBank/DDBJ databases">
        <title>Algibacter marinivivus sp. nov., isolated from sample around a algae.</title>
        <authorList>
            <person name="Zhong X."/>
        </authorList>
    </citation>
    <scope>NUCLEOTIDE SEQUENCE [LARGE SCALE GENOMIC DNA]</scope>
    <source>
        <strain evidence="4">ZY111</strain>
    </source>
</reference>
<dbReference type="InterPro" id="IPR013320">
    <property type="entry name" value="ConA-like_dom_sf"/>
</dbReference>
<evidence type="ECO:0000256" key="2">
    <source>
        <dbReference type="ARBA" id="ARBA00022729"/>
    </source>
</evidence>
<dbReference type="Gene3D" id="2.60.120.200">
    <property type="match status" value="1"/>
</dbReference>
<dbReference type="InterPro" id="IPR050546">
    <property type="entry name" value="Glycosyl_Hydrlase_16"/>
</dbReference>
<evidence type="ECO:0000313" key="4">
    <source>
        <dbReference type="EMBL" id="PWH82589.1"/>
    </source>
</evidence>
<dbReference type="OrthoDB" id="9809583at2"/>